<dbReference type="InterPro" id="IPR051320">
    <property type="entry name" value="Viral_Replic_Matur_Polypro"/>
</dbReference>
<dbReference type="InterPro" id="IPR043502">
    <property type="entry name" value="DNA/RNA_pol_sf"/>
</dbReference>
<organism evidence="2 3">
    <name type="scientific">Ameiurus melas</name>
    <name type="common">Black bullhead</name>
    <name type="synonym">Silurus melas</name>
    <dbReference type="NCBI Taxonomy" id="219545"/>
    <lineage>
        <taxon>Eukaryota</taxon>
        <taxon>Metazoa</taxon>
        <taxon>Chordata</taxon>
        <taxon>Craniata</taxon>
        <taxon>Vertebrata</taxon>
        <taxon>Euteleostomi</taxon>
        <taxon>Actinopterygii</taxon>
        <taxon>Neopterygii</taxon>
        <taxon>Teleostei</taxon>
        <taxon>Ostariophysi</taxon>
        <taxon>Siluriformes</taxon>
        <taxon>Ictaluridae</taxon>
        <taxon>Ameiurus</taxon>
    </lineage>
</organism>
<dbReference type="Proteomes" id="UP000593565">
    <property type="component" value="Unassembled WGS sequence"/>
</dbReference>
<name>A0A7J6B825_AMEME</name>
<accession>A0A7J6B825</accession>
<dbReference type="EMBL" id="JAAGNN010000003">
    <property type="protein sequence ID" value="KAF4091096.1"/>
    <property type="molecule type" value="Genomic_DNA"/>
</dbReference>
<dbReference type="InterPro" id="IPR043128">
    <property type="entry name" value="Rev_trsase/Diguanyl_cyclase"/>
</dbReference>
<dbReference type="PANTHER" id="PTHR33064">
    <property type="entry name" value="POL PROTEIN"/>
    <property type="match status" value="1"/>
</dbReference>
<dbReference type="FunFam" id="3.30.70.270:FF:000020">
    <property type="entry name" value="Transposon Tf2-6 polyprotein-like Protein"/>
    <property type="match status" value="1"/>
</dbReference>
<evidence type="ECO:0000313" key="2">
    <source>
        <dbReference type="EMBL" id="KAF4091096.1"/>
    </source>
</evidence>
<proteinExistence type="predicted"/>
<dbReference type="Gene3D" id="3.30.70.270">
    <property type="match status" value="1"/>
</dbReference>
<evidence type="ECO:0000313" key="3">
    <source>
        <dbReference type="Proteomes" id="UP000593565"/>
    </source>
</evidence>
<comment type="caution">
    <text evidence="2">The sequence shown here is derived from an EMBL/GenBank/DDBJ whole genome shotgun (WGS) entry which is preliminary data.</text>
</comment>
<gene>
    <name evidence="2" type="ORF">AMELA_G00033140</name>
</gene>
<dbReference type="InterPro" id="IPR041577">
    <property type="entry name" value="RT_RNaseH_2"/>
</dbReference>
<reference evidence="2 3" key="1">
    <citation type="submission" date="2020-02" db="EMBL/GenBank/DDBJ databases">
        <title>A chromosome-scale genome assembly of the black bullhead catfish (Ameiurus melas).</title>
        <authorList>
            <person name="Wen M."/>
            <person name="Zham M."/>
            <person name="Cabau C."/>
            <person name="Klopp C."/>
            <person name="Donnadieu C."/>
            <person name="Roques C."/>
            <person name="Bouchez O."/>
            <person name="Lampietro C."/>
            <person name="Jouanno E."/>
            <person name="Herpin A."/>
            <person name="Louis A."/>
            <person name="Berthelot C."/>
            <person name="Parey E."/>
            <person name="Roest-Crollius H."/>
            <person name="Braasch I."/>
            <person name="Postlethwait J."/>
            <person name="Robinson-Rechavi M."/>
            <person name="Echchiki A."/>
            <person name="Begum T."/>
            <person name="Montfort J."/>
            <person name="Schartl M."/>
            <person name="Bobe J."/>
            <person name="Guiguen Y."/>
        </authorList>
    </citation>
    <scope>NUCLEOTIDE SEQUENCE [LARGE SCALE GENOMIC DNA]</scope>
    <source>
        <strain evidence="2">M_S1</strain>
        <tissue evidence="2">Blood</tissue>
    </source>
</reference>
<sequence>MLKPQAEKVEAVKGYPWPTLKKQVRAFLGLAGYYRRFVPNFSAIASPLSDLTKKGQPDRVRWSADAERAFRTLKEALTSEPMLRNPDFTLPFSVHTDASETGLGAVLSQTFKGEEHPVLYISWKLSPTERRYAAVEREALAIKWAIEELRSNTGRGPYTGMRMGSHGGMRCGPTTWRQ</sequence>
<feature type="domain" description="Reverse transcriptase/retrotransposon-derived protein RNase H-like" evidence="1">
    <location>
        <begin position="62"/>
        <end position="151"/>
    </location>
</feature>
<keyword evidence="3" id="KW-1185">Reference proteome</keyword>
<dbReference type="Pfam" id="PF17919">
    <property type="entry name" value="RT_RNaseH_2"/>
    <property type="match status" value="1"/>
</dbReference>
<dbReference type="AlphaFoldDB" id="A0A7J6B825"/>
<protein>
    <recommendedName>
        <fullName evidence="1">Reverse transcriptase/retrotransposon-derived protein RNase H-like domain-containing protein</fullName>
    </recommendedName>
</protein>
<dbReference type="PANTHER" id="PTHR33064:SF29">
    <property type="entry name" value="PEPTIDASE A2 DOMAIN-CONTAINING PROTEIN-RELATED"/>
    <property type="match status" value="1"/>
</dbReference>
<evidence type="ECO:0000259" key="1">
    <source>
        <dbReference type="Pfam" id="PF17919"/>
    </source>
</evidence>
<dbReference type="SUPFAM" id="SSF56672">
    <property type="entry name" value="DNA/RNA polymerases"/>
    <property type="match status" value="1"/>
</dbReference>